<dbReference type="GO" id="GO:0048024">
    <property type="term" value="P:regulation of mRNA splicing, via spliceosome"/>
    <property type="evidence" value="ECO:0007669"/>
    <property type="project" value="TreeGrafter"/>
</dbReference>
<evidence type="ECO:0000256" key="1">
    <source>
        <dbReference type="ARBA" id="ARBA00022473"/>
    </source>
</evidence>
<dbReference type="PANTHER" id="PTHR11208">
    <property type="entry name" value="RNA-BINDING PROTEIN RELATED"/>
    <property type="match status" value="1"/>
</dbReference>
<dbReference type="InterPro" id="IPR036612">
    <property type="entry name" value="KH_dom_type_1_sf"/>
</dbReference>
<evidence type="ECO:0000256" key="2">
    <source>
        <dbReference type="ARBA" id="ARBA00022884"/>
    </source>
</evidence>
<keyword evidence="2" id="KW-0694">RNA-binding</keyword>
<dbReference type="Pfam" id="PF16544">
    <property type="entry name" value="STAR_dimer"/>
    <property type="match status" value="1"/>
</dbReference>
<protein>
    <submittedName>
        <fullName evidence="4">Protein quaking</fullName>
    </submittedName>
</protein>
<dbReference type="SUPFAM" id="SSF54791">
    <property type="entry name" value="Eukaryotic type KH-domain (KH-domain type I)"/>
    <property type="match status" value="1"/>
</dbReference>
<dbReference type="CDD" id="cd22383">
    <property type="entry name" value="KH-I_Hqk_like"/>
    <property type="match status" value="1"/>
</dbReference>
<keyword evidence="1" id="KW-0217">Developmental protein</keyword>
<evidence type="ECO:0000259" key="3">
    <source>
        <dbReference type="SMART" id="SM00322"/>
    </source>
</evidence>
<dbReference type="Pfam" id="PF22675">
    <property type="entry name" value="KH-I_KHDC4-BBP"/>
    <property type="match status" value="1"/>
</dbReference>
<feature type="domain" description="K Homology" evidence="3">
    <location>
        <begin position="96"/>
        <end position="192"/>
    </location>
</feature>
<reference evidence="4" key="1">
    <citation type="submission" date="2016-01" db="EMBL/GenBank/DDBJ databases">
        <title>Reference transcriptome for the parasite Schistocephalus solidus: insights into the molecular evolution of parasitism.</title>
        <authorList>
            <person name="Hebert F.O."/>
            <person name="Grambauer S."/>
            <person name="Barber I."/>
            <person name="Landry C.R."/>
            <person name="Aubin-Horth N."/>
        </authorList>
    </citation>
    <scope>NUCLEOTIDE SEQUENCE</scope>
</reference>
<dbReference type="SMART" id="SM00322">
    <property type="entry name" value="KH"/>
    <property type="match status" value="1"/>
</dbReference>
<proteinExistence type="predicted"/>
<dbReference type="Gene3D" id="1.20.5.4010">
    <property type="match status" value="1"/>
</dbReference>
<dbReference type="PANTHER" id="PTHR11208:SF125">
    <property type="entry name" value="KH DOMAIN-CONTAINING RNA-BINDING PROTEIN QKI"/>
    <property type="match status" value="1"/>
</dbReference>
<organism evidence="4">
    <name type="scientific">Schistocephalus solidus</name>
    <name type="common">Tapeworm</name>
    <dbReference type="NCBI Taxonomy" id="70667"/>
    <lineage>
        <taxon>Eukaryota</taxon>
        <taxon>Metazoa</taxon>
        <taxon>Spiralia</taxon>
        <taxon>Lophotrochozoa</taxon>
        <taxon>Platyhelminthes</taxon>
        <taxon>Cestoda</taxon>
        <taxon>Eucestoda</taxon>
        <taxon>Diphyllobothriidea</taxon>
        <taxon>Diphyllobothriidae</taxon>
        <taxon>Schistocephalus</taxon>
    </lineage>
</organism>
<evidence type="ECO:0000313" key="4">
    <source>
        <dbReference type="EMBL" id="JAP43176.1"/>
    </source>
</evidence>
<accession>A0A0X3P7M9</accession>
<dbReference type="GO" id="GO:0003729">
    <property type="term" value="F:mRNA binding"/>
    <property type="evidence" value="ECO:0007669"/>
    <property type="project" value="TreeGrafter"/>
</dbReference>
<dbReference type="InterPro" id="IPR004087">
    <property type="entry name" value="KH_dom"/>
</dbReference>
<name>A0A0X3P7M9_SCHSO</name>
<gene>
    <name evidence="4" type="primary">QKI</name>
    <name evidence="4" type="ORF">TR119422</name>
</gene>
<dbReference type="Gene3D" id="3.30.1370.10">
    <property type="entry name" value="K Homology domain, type 1"/>
    <property type="match status" value="1"/>
</dbReference>
<dbReference type="InterPro" id="IPR055256">
    <property type="entry name" value="KH_1_KHDC4/BBP-like"/>
</dbReference>
<dbReference type="InterPro" id="IPR032377">
    <property type="entry name" value="STAR_dimer"/>
</dbReference>
<dbReference type="EMBL" id="GEEE01020049">
    <property type="protein sequence ID" value="JAP43176.1"/>
    <property type="molecule type" value="Transcribed_RNA"/>
</dbReference>
<dbReference type="AlphaFoldDB" id="A0A0X3P7M9"/>
<dbReference type="InterPro" id="IPR045071">
    <property type="entry name" value="BBP-like"/>
</dbReference>
<dbReference type="GO" id="GO:0005634">
    <property type="term" value="C:nucleus"/>
    <property type="evidence" value="ECO:0007669"/>
    <property type="project" value="TreeGrafter"/>
</dbReference>
<sequence length="464" mass="50132">MESSEEKNESCIKTEENPEIQAVETFDSSLLQKATPEYLQELLRDKKLLQTMPNTFKHVELILEKEITLVRERLFHKNGSIQKAASELPEPSGPIVTLQKKVFVPVKENPNYNFVGRLLGPRGLTAKQMEQDLGCKIMVRGKGSMRDKRKEDQNRGKPNWEHLQEELHVLVSVEDYESRAEVRLQRAVNAIQIFLEQGVKTPEDKDVLKQTQLMELAVLNDKDRQQAQVQQMTQQQQQQLILQHQYMTLFSNPSALAAAAVSQNPQLLRLHAAANSLGGLGPSSLLLQNSVMPAACIVPAAAAAAAVAAAAAAPSGAGMNTSNTSNASLQLSQQSPLTLQQLQQSSMFQSFNPSQQAAAAAAAAAAASSLSDPFAAFLNSFGPETSSGQLNFTTTSSANIPFLSANSPSIAAVAAAVTAANRDAQHSNMLGEYSQSGSIDGPTGAMKLKANSVSSARMHPYLRQ</sequence>